<evidence type="ECO:0000259" key="3">
    <source>
        <dbReference type="Pfam" id="PF13439"/>
    </source>
</evidence>
<sequence>MAAEPLQAASLRVLMTTDTVGGVWQYAMELCACLCAHGHQVVLAATGADPSPDQLAEAGAIDGLEFHAMPWRLEWMSQPWEDIAKAGDWLLHLAARTRPDLIHLNDYSQGVLPWEAPVLMVGHSCVFSWWHAVHGEAPPAEWDRYRERVGAGLRAADLVAAPTGAMLGELGRHYGPFRDTRVIPNGRSPAPASDAPAAEGPVVLAAGRLWDTGKNIQALTAVADRLPWPVCVAGESCHPDGGRSLHPGVRLLGQLDRAALAGWMEHAPVYALPARYEPFGLSPLEAAMAGCALVLGDIPSLREVWGDAALYVAPDDHDGLASVLNRLIDDPGLRERQARRARDRAARYTPGAMAAGYLDAYARLLATPARRFGSPVAVAAGGRP</sequence>
<dbReference type="CDD" id="cd03801">
    <property type="entry name" value="GT4_PimA-like"/>
    <property type="match status" value="1"/>
</dbReference>
<keyword evidence="5" id="KW-1185">Reference proteome</keyword>
<keyword evidence="1 4" id="KW-0808">Transferase</keyword>
<dbReference type="eggNOG" id="COG0438">
    <property type="taxonomic scope" value="Bacteria"/>
</dbReference>
<dbReference type="Pfam" id="PF13439">
    <property type="entry name" value="Glyco_transf_4"/>
    <property type="match status" value="1"/>
</dbReference>
<gene>
    <name evidence="4" type="ORF">N791_14655</name>
</gene>
<feature type="domain" description="Glycosyltransferase subfamily 4-like N-terminal" evidence="3">
    <location>
        <begin position="20"/>
        <end position="186"/>
    </location>
</feature>
<evidence type="ECO:0000313" key="5">
    <source>
        <dbReference type="Proteomes" id="UP000030003"/>
    </source>
</evidence>
<reference evidence="4 5" key="1">
    <citation type="submission" date="2013-08" db="EMBL/GenBank/DDBJ databases">
        <title>Genomic analysis of Lysobacter defluvii.</title>
        <authorList>
            <person name="Wang Q."/>
            <person name="Wang G."/>
        </authorList>
    </citation>
    <scope>NUCLEOTIDE SEQUENCE [LARGE SCALE GENOMIC DNA]</scope>
    <source>
        <strain evidence="4 5">IMMIB APB-9</strain>
    </source>
</reference>
<evidence type="ECO:0000256" key="1">
    <source>
        <dbReference type="ARBA" id="ARBA00022679"/>
    </source>
</evidence>
<dbReference type="EMBL" id="AVBH01000076">
    <property type="protein sequence ID" value="KGO98484.1"/>
    <property type="molecule type" value="Genomic_DNA"/>
</dbReference>
<name>A0A0A0M8G2_9GAMM</name>
<protein>
    <submittedName>
        <fullName evidence="4">Glycosyl transferase family 1</fullName>
    </submittedName>
</protein>
<evidence type="ECO:0000259" key="2">
    <source>
        <dbReference type="Pfam" id="PF00534"/>
    </source>
</evidence>
<dbReference type="AlphaFoldDB" id="A0A0A0M8G2"/>
<dbReference type="STRING" id="1385515.GCA_000423325_00692"/>
<dbReference type="InterPro" id="IPR028098">
    <property type="entry name" value="Glyco_trans_4-like_N"/>
</dbReference>
<organism evidence="4 5">
    <name type="scientific">Lysobacter defluvii IMMIB APB-9 = DSM 18482</name>
    <dbReference type="NCBI Taxonomy" id="1385515"/>
    <lineage>
        <taxon>Bacteria</taxon>
        <taxon>Pseudomonadati</taxon>
        <taxon>Pseudomonadota</taxon>
        <taxon>Gammaproteobacteria</taxon>
        <taxon>Lysobacterales</taxon>
        <taxon>Lysobacteraceae</taxon>
        <taxon>Novilysobacter</taxon>
    </lineage>
</organism>
<dbReference type="Proteomes" id="UP000030003">
    <property type="component" value="Unassembled WGS sequence"/>
</dbReference>
<feature type="domain" description="Glycosyl transferase family 1" evidence="2">
    <location>
        <begin position="199"/>
        <end position="343"/>
    </location>
</feature>
<dbReference type="InterPro" id="IPR001296">
    <property type="entry name" value="Glyco_trans_1"/>
</dbReference>
<evidence type="ECO:0000313" key="4">
    <source>
        <dbReference type="EMBL" id="KGO98484.1"/>
    </source>
</evidence>
<accession>A0A0A0M8G2</accession>
<comment type="caution">
    <text evidence="4">The sequence shown here is derived from an EMBL/GenBank/DDBJ whole genome shotgun (WGS) entry which is preliminary data.</text>
</comment>
<proteinExistence type="predicted"/>
<dbReference type="PANTHER" id="PTHR46401">
    <property type="entry name" value="GLYCOSYLTRANSFERASE WBBK-RELATED"/>
    <property type="match status" value="1"/>
</dbReference>
<dbReference type="PANTHER" id="PTHR46401:SF2">
    <property type="entry name" value="GLYCOSYLTRANSFERASE WBBK-RELATED"/>
    <property type="match status" value="1"/>
</dbReference>
<dbReference type="RefSeq" id="WP_036137185.1">
    <property type="nucleotide sequence ID" value="NZ_AUHT01000005.1"/>
</dbReference>
<dbReference type="Gene3D" id="3.40.50.2000">
    <property type="entry name" value="Glycogen Phosphorylase B"/>
    <property type="match status" value="2"/>
</dbReference>
<dbReference type="Pfam" id="PF00534">
    <property type="entry name" value="Glycos_transf_1"/>
    <property type="match status" value="1"/>
</dbReference>
<dbReference type="SUPFAM" id="SSF53756">
    <property type="entry name" value="UDP-Glycosyltransferase/glycogen phosphorylase"/>
    <property type="match status" value="1"/>
</dbReference>
<dbReference type="GO" id="GO:0016757">
    <property type="term" value="F:glycosyltransferase activity"/>
    <property type="evidence" value="ECO:0007669"/>
    <property type="project" value="InterPro"/>
</dbReference>